<feature type="non-terminal residue" evidence="1">
    <location>
        <position position="59"/>
    </location>
</feature>
<dbReference type="EMBL" id="SRPR01000175">
    <property type="protein sequence ID" value="KAG5957238.1"/>
    <property type="molecule type" value="Genomic_DNA"/>
</dbReference>
<organism evidence="1 2">
    <name type="scientific">Claviceps arundinis</name>
    <dbReference type="NCBI Taxonomy" id="1623583"/>
    <lineage>
        <taxon>Eukaryota</taxon>
        <taxon>Fungi</taxon>
        <taxon>Dikarya</taxon>
        <taxon>Ascomycota</taxon>
        <taxon>Pezizomycotina</taxon>
        <taxon>Sordariomycetes</taxon>
        <taxon>Hypocreomycetidae</taxon>
        <taxon>Hypocreales</taxon>
        <taxon>Clavicipitaceae</taxon>
        <taxon>Claviceps</taxon>
    </lineage>
</organism>
<comment type="caution">
    <text evidence="1">The sequence shown here is derived from an EMBL/GenBank/DDBJ whole genome shotgun (WGS) entry which is preliminary data.</text>
</comment>
<evidence type="ECO:0000313" key="1">
    <source>
        <dbReference type="EMBL" id="KAG5957238.1"/>
    </source>
</evidence>
<keyword evidence="2" id="KW-1185">Reference proteome</keyword>
<gene>
    <name evidence="1" type="ORF">E4U57_001916</name>
</gene>
<accession>A0ABQ7P9Q4</accession>
<dbReference type="Proteomes" id="UP000742024">
    <property type="component" value="Unassembled WGS sequence"/>
</dbReference>
<protein>
    <submittedName>
        <fullName evidence="1">Uncharacterized protein</fullName>
    </submittedName>
</protein>
<proteinExistence type="predicted"/>
<evidence type="ECO:0000313" key="2">
    <source>
        <dbReference type="Proteomes" id="UP000742024"/>
    </source>
</evidence>
<reference evidence="1 2" key="1">
    <citation type="journal article" date="2020" name="bioRxiv">
        <title>Whole genome comparisons of ergot fungi reveals the divergence and evolution of species within the genus Claviceps are the result of varying mechanisms driving genome evolution and host range expansion.</title>
        <authorList>
            <person name="Wyka S.A."/>
            <person name="Mondo S.J."/>
            <person name="Liu M."/>
            <person name="Dettman J."/>
            <person name="Nalam V."/>
            <person name="Broders K.D."/>
        </authorList>
    </citation>
    <scope>NUCLEOTIDE SEQUENCE [LARGE SCALE GENOMIC DNA]</scope>
    <source>
        <strain evidence="1 2">LM583</strain>
    </source>
</reference>
<sequence length="59" mass="6480">MRKVHLVLPTSGQTSALQRLSESKSDYWTLSSVLDLESSAGLRSRRLPTMGSMGSEDII</sequence>
<name>A0ABQ7P9Q4_9HYPO</name>